<name>A0AAW7M643_9STAP</name>
<gene>
    <name evidence="5" type="ORF">QYH67_01310</name>
</gene>
<evidence type="ECO:0000256" key="1">
    <source>
        <dbReference type="ARBA" id="ARBA00010923"/>
    </source>
</evidence>
<evidence type="ECO:0000313" key="6">
    <source>
        <dbReference type="Proteomes" id="UP001171687"/>
    </source>
</evidence>
<sequence length="334" mass="39042">MMKLTDREWHSFLINDLFIVESGKDIILDNNNGNLPYINSSGINNGITNYVRIGKKIQENFISIARTGTVGSTFYHDYTAVVSANIRTLRPKNFNFNKYLGMFFVGVIKFNVRDRFSYGNILGTNRIKKLKLKLPVDYNKQPDYDFMEQYIKEKYFNLKSQVKEKQKHEITDWRELSEVEWDNFKLGDIAYVNGGKDLPKYNRRPGNTPFIGSSALNNGITDFIDIKLSNTKVAKQCIGINRNGSVGYSFYHPYYAYYSGDTRFIKTVPKNKYANLFLSEIIKNQRGKYAYGYKMGTQRIKKQIIKLPISNNQPDYNFMEQYMKRKENEILDRI</sequence>
<dbReference type="GO" id="GO:0009307">
    <property type="term" value="P:DNA restriction-modification system"/>
    <property type="evidence" value="ECO:0007669"/>
    <property type="project" value="UniProtKB-KW"/>
</dbReference>
<keyword evidence="2" id="KW-0680">Restriction system</keyword>
<keyword evidence="5" id="KW-0255">Endonuclease</keyword>
<evidence type="ECO:0000259" key="4">
    <source>
        <dbReference type="Pfam" id="PF01420"/>
    </source>
</evidence>
<comment type="caution">
    <text evidence="5">The sequence shown here is derived from an EMBL/GenBank/DDBJ whole genome shotgun (WGS) entry which is preliminary data.</text>
</comment>
<reference evidence="5" key="1">
    <citation type="submission" date="2023-07" db="EMBL/GenBank/DDBJ databases">
        <title>Evaluation of the beneficial properties of pineapple isolates.</title>
        <authorList>
            <person name="Adefiranye O."/>
        </authorList>
    </citation>
    <scope>NUCLEOTIDE SEQUENCE</scope>
    <source>
        <strain evidence="5">PAPLE_T1</strain>
    </source>
</reference>
<dbReference type="EMBL" id="JAUHQC010000005">
    <property type="protein sequence ID" value="MDN4532225.1"/>
    <property type="molecule type" value="Genomic_DNA"/>
</dbReference>
<feature type="domain" description="Type I restriction modification DNA specificity" evidence="4">
    <location>
        <begin position="8"/>
        <end position="152"/>
    </location>
</feature>
<dbReference type="GO" id="GO:0004519">
    <property type="term" value="F:endonuclease activity"/>
    <property type="evidence" value="ECO:0007669"/>
    <property type="project" value="UniProtKB-KW"/>
</dbReference>
<accession>A0AAW7M643</accession>
<dbReference type="AlphaFoldDB" id="A0AAW7M643"/>
<dbReference type="GO" id="GO:0003677">
    <property type="term" value="F:DNA binding"/>
    <property type="evidence" value="ECO:0007669"/>
    <property type="project" value="UniProtKB-KW"/>
</dbReference>
<keyword evidence="5" id="KW-0378">Hydrolase</keyword>
<dbReference type="Proteomes" id="UP001171687">
    <property type="component" value="Unassembled WGS sequence"/>
</dbReference>
<dbReference type="GO" id="GO:0016787">
    <property type="term" value="F:hydrolase activity"/>
    <property type="evidence" value="ECO:0007669"/>
    <property type="project" value="UniProtKB-KW"/>
</dbReference>
<proteinExistence type="inferred from homology"/>
<dbReference type="Pfam" id="PF01420">
    <property type="entry name" value="Methylase_S"/>
    <property type="match status" value="2"/>
</dbReference>
<evidence type="ECO:0000256" key="3">
    <source>
        <dbReference type="ARBA" id="ARBA00023125"/>
    </source>
</evidence>
<evidence type="ECO:0000313" key="5">
    <source>
        <dbReference type="EMBL" id="MDN4532225.1"/>
    </source>
</evidence>
<keyword evidence="3" id="KW-0238">DNA-binding</keyword>
<dbReference type="EC" id="3.1.21.-" evidence="5"/>
<dbReference type="SUPFAM" id="SSF116734">
    <property type="entry name" value="DNA methylase specificity domain"/>
    <property type="match status" value="2"/>
</dbReference>
<feature type="domain" description="Type I restriction modification DNA specificity" evidence="4">
    <location>
        <begin position="179"/>
        <end position="331"/>
    </location>
</feature>
<evidence type="ECO:0000256" key="2">
    <source>
        <dbReference type="ARBA" id="ARBA00022747"/>
    </source>
</evidence>
<comment type="similarity">
    <text evidence="1">Belongs to the type-I restriction system S methylase family.</text>
</comment>
<dbReference type="RefSeq" id="WP_272595434.1">
    <property type="nucleotide sequence ID" value="NZ_JAQPQT010000009.1"/>
</dbReference>
<keyword evidence="5" id="KW-0540">Nuclease</keyword>
<dbReference type="InterPro" id="IPR000055">
    <property type="entry name" value="Restrct_endonuc_typeI_TRD"/>
</dbReference>
<organism evidence="5 6">
    <name type="scientific">Staphylococcus auricularis</name>
    <dbReference type="NCBI Taxonomy" id="29379"/>
    <lineage>
        <taxon>Bacteria</taxon>
        <taxon>Bacillati</taxon>
        <taxon>Bacillota</taxon>
        <taxon>Bacilli</taxon>
        <taxon>Bacillales</taxon>
        <taxon>Staphylococcaceae</taxon>
        <taxon>Staphylococcus</taxon>
    </lineage>
</organism>
<dbReference type="Gene3D" id="3.90.220.20">
    <property type="entry name" value="DNA methylase specificity domains"/>
    <property type="match status" value="2"/>
</dbReference>
<protein>
    <submittedName>
        <fullName evidence="5">Restriction endonuclease subunit S</fullName>
        <ecNumber evidence="5">3.1.21.-</ecNumber>
    </submittedName>
</protein>
<dbReference type="InterPro" id="IPR044946">
    <property type="entry name" value="Restrct_endonuc_typeI_TRD_sf"/>
</dbReference>